<name>A0A0S4IWE1_BODSA</name>
<dbReference type="GO" id="GO:0005634">
    <property type="term" value="C:nucleus"/>
    <property type="evidence" value="ECO:0007669"/>
    <property type="project" value="UniProtKB-SubCell"/>
</dbReference>
<dbReference type="PANTHER" id="PTHR31747:SF3">
    <property type="entry name" value="PROTEIN LSD1"/>
    <property type="match status" value="1"/>
</dbReference>
<dbReference type="PANTHER" id="PTHR31747">
    <property type="entry name" value="PROTEIN LSD1"/>
    <property type="match status" value="1"/>
</dbReference>
<sequence>MVLFSQVICSTCRKILTFPLGAISCRCRNCQTINPTVHMEIPCSCCGSIMLTPPNTTSVLCPCCTTVTEIPVDLLPPIPEPVNVDGEDEKSAKTIYVELPAPTGHHGSPAGRSGARVAQGPILVATKIL</sequence>
<dbReference type="OrthoDB" id="509329at2759"/>
<feature type="domain" description="Zinc finger LSD1-type" evidence="3">
    <location>
        <begin position="9"/>
        <end position="33"/>
    </location>
</feature>
<dbReference type="InterPro" id="IPR040319">
    <property type="entry name" value="LSD1-like"/>
</dbReference>
<reference evidence="5" key="1">
    <citation type="submission" date="2015-09" db="EMBL/GenBank/DDBJ databases">
        <authorList>
            <consortium name="Pathogen Informatics"/>
        </authorList>
    </citation>
    <scope>NUCLEOTIDE SEQUENCE [LARGE SCALE GENOMIC DNA]</scope>
    <source>
        <strain evidence="5">Lake Konstanz</strain>
    </source>
</reference>
<dbReference type="Pfam" id="PF06943">
    <property type="entry name" value="zf-LSD1"/>
    <property type="match status" value="1"/>
</dbReference>
<keyword evidence="5" id="KW-1185">Reference proteome</keyword>
<evidence type="ECO:0000256" key="2">
    <source>
        <dbReference type="ARBA" id="ARBA00023242"/>
    </source>
</evidence>
<accession>A0A0S4IWE1</accession>
<keyword evidence="2" id="KW-0539">Nucleus</keyword>
<gene>
    <name evidence="4" type="ORF">BSAL_04740</name>
</gene>
<organism evidence="4 5">
    <name type="scientific">Bodo saltans</name>
    <name type="common">Flagellated protozoan</name>
    <dbReference type="NCBI Taxonomy" id="75058"/>
    <lineage>
        <taxon>Eukaryota</taxon>
        <taxon>Discoba</taxon>
        <taxon>Euglenozoa</taxon>
        <taxon>Kinetoplastea</taxon>
        <taxon>Metakinetoplastina</taxon>
        <taxon>Eubodonida</taxon>
        <taxon>Bodonidae</taxon>
        <taxon>Bodo</taxon>
    </lineage>
</organism>
<comment type="subcellular location">
    <subcellularLocation>
        <location evidence="1">Nucleus</location>
    </subcellularLocation>
</comment>
<dbReference type="OMA" id="RNCQTIN"/>
<dbReference type="NCBIfam" id="TIGR01053">
    <property type="entry name" value="LSD1"/>
    <property type="match status" value="1"/>
</dbReference>
<dbReference type="Proteomes" id="UP000051952">
    <property type="component" value="Unassembled WGS sequence"/>
</dbReference>
<evidence type="ECO:0000313" key="4">
    <source>
        <dbReference type="EMBL" id="CUG04830.1"/>
    </source>
</evidence>
<dbReference type="AlphaFoldDB" id="A0A0S4IWE1"/>
<evidence type="ECO:0000259" key="3">
    <source>
        <dbReference type="Pfam" id="PF06943"/>
    </source>
</evidence>
<proteinExistence type="predicted"/>
<evidence type="ECO:0000256" key="1">
    <source>
        <dbReference type="ARBA" id="ARBA00004123"/>
    </source>
</evidence>
<protein>
    <submittedName>
        <fullName evidence="4">Zinc finger protein, putative</fullName>
    </submittedName>
</protein>
<dbReference type="EMBL" id="CYKH01000526">
    <property type="protein sequence ID" value="CUG04830.1"/>
    <property type="molecule type" value="Genomic_DNA"/>
</dbReference>
<dbReference type="InterPro" id="IPR005735">
    <property type="entry name" value="Znf_LSD1"/>
</dbReference>
<dbReference type="VEuPathDB" id="TriTrypDB:BSAL_04740"/>
<evidence type="ECO:0000313" key="5">
    <source>
        <dbReference type="Proteomes" id="UP000051952"/>
    </source>
</evidence>